<evidence type="ECO:0000256" key="6">
    <source>
        <dbReference type="SAM" id="MobiDB-lite"/>
    </source>
</evidence>
<dbReference type="PANTHER" id="PTHR48467">
    <property type="entry name" value="GLUTAMATE SYNTHASE 1 [NADH], CHLOROPLASTIC-LIKE"/>
    <property type="match status" value="1"/>
</dbReference>
<dbReference type="Proteomes" id="UP000631114">
    <property type="component" value="Unassembled WGS sequence"/>
</dbReference>
<gene>
    <name evidence="7" type="ORF">IFM89_012631</name>
</gene>
<keyword evidence="8" id="KW-1185">Reference proteome</keyword>
<dbReference type="InterPro" id="IPR055275">
    <property type="entry name" value="Ferredox_Rdtase"/>
</dbReference>
<keyword evidence="3" id="KW-0274">FAD</keyword>
<evidence type="ECO:0000256" key="3">
    <source>
        <dbReference type="ARBA" id="ARBA00022827"/>
    </source>
</evidence>
<feature type="region of interest" description="Disordered" evidence="6">
    <location>
        <begin position="17"/>
        <end position="43"/>
    </location>
</feature>
<protein>
    <submittedName>
        <fullName evidence="7">Uncharacterized protein</fullName>
    </submittedName>
</protein>
<evidence type="ECO:0000256" key="5">
    <source>
        <dbReference type="ARBA" id="ARBA00023002"/>
    </source>
</evidence>
<keyword evidence="5" id="KW-0560">Oxidoreductase</keyword>
<organism evidence="7 8">
    <name type="scientific">Coptis chinensis</name>
    <dbReference type="NCBI Taxonomy" id="261450"/>
    <lineage>
        <taxon>Eukaryota</taxon>
        <taxon>Viridiplantae</taxon>
        <taxon>Streptophyta</taxon>
        <taxon>Embryophyta</taxon>
        <taxon>Tracheophyta</taxon>
        <taxon>Spermatophyta</taxon>
        <taxon>Magnoliopsida</taxon>
        <taxon>Ranunculales</taxon>
        <taxon>Ranunculaceae</taxon>
        <taxon>Coptidoideae</taxon>
        <taxon>Coptis</taxon>
    </lineage>
</organism>
<keyword evidence="4" id="KW-0521">NADP</keyword>
<dbReference type="EMBL" id="JADFTS010000002">
    <property type="protein sequence ID" value="KAF9620454.1"/>
    <property type="molecule type" value="Genomic_DNA"/>
</dbReference>
<evidence type="ECO:0000256" key="4">
    <source>
        <dbReference type="ARBA" id="ARBA00022857"/>
    </source>
</evidence>
<proteinExistence type="predicted"/>
<sequence length="260" mass="28544">MNQLIQDIDHLLKAQTKERRQFQRTSDRIKRQASPPKCNSAKNSGNLKFSGFFELQLAHSFSRDASSGAIPAGTVPSKADVLAENLVLERGENKEALKMLDERNLSCNFYKLKIGIIVPLPFGKPHTSLGEVKKSIDGTIALICGASLSEGVFVGFSLSMSSTAVVLKFWVDKNSNIALHCQVTIGTLIFQVELAYGAESDRIVGVPREDLEGIYSTRDFVWWYNGHPDFSNLDPDLKNTDTAVILGQGNVALDVACILL</sequence>
<dbReference type="AlphaFoldDB" id="A0A835MB28"/>
<evidence type="ECO:0000256" key="1">
    <source>
        <dbReference type="ARBA" id="ARBA00001974"/>
    </source>
</evidence>
<evidence type="ECO:0000256" key="2">
    <source>
        <dbReference type="ARBA" id="ARBA00022630"/>
    </source>
</evidence>
<evidence type="ECO:0000313" key="7">
    <source>
        <dbReference type="EMBL" id="KAF9620454.1"/>
    </source>
</evidence>
<accession>A0A835MB28</accession>
<dbReference type="GO" id="GO:0016491">
    <property type="term" value="F:oxidoreductase activity"/>
    <property type="evidence" value="ECO:0007669"/>
    <property type="project" value="UniProtKB-KW"/>
</dbReference>
<name>A0A835MB28_9MAGN</name>
<reference evidence="7 8" key="1">
    <citation type="submission" date="2020-10" db="EMBL/GenBank/DDBJ databases">
        <title>The Coptis chinensis genome and diversification of protoberbering-type alkaloids.</title>
        <authorList>
            <person name="Wang B."/>
            <person name="Shu S."/>
            <person name="Song C."/>
            <person name="Liu Y."/>
        </authorList>
    </citation>
    <scope>NUCLEOTIDE SEQUENCE [LARGE SCALE GENOMIC DNA]</scope>
    <source>
        <strain evidence="7">HL-2020</strain>
        <tissue evidence="7">Leaf</tissue>
    </source>
</reference>
<dbReference type="PANTHER" id="PTHR48467:SF1">
    <property type="entry name" value="GLUTAMATE SYNTHASE 1 [NADH], CHLOROPLASTIC-LIKE"/>
    <property type="match status" value="1"/>
</dbReference>
<comment type="cofactor">
    <cofactor evidence="1">
        <name>FAD</name>
        <dbReference type="ChEBI" id="CHEBI:57692"/>
    </cofactor>
</comment>
<dbReference type="OrthoDB" id="1938048at2759"/>
<dbReference type="SUPFAM" id="SSF51905">
    <property type="entry name" value="FAD/NAD(P)-binding domain"/>
    <property type="match status" value="1"/>
</dbReference>
<comment type="caution">
    <text evidence="7">The sequence shown here is derived from an EMBL/GenBank/DDBJ whole genome shotgun (WGS) entry which is preliminary data.</text>
</comment>
<evidence type="ECO:0000313" key="8">
    <source>
        <dbReference type="Proteomes" id="UP000631114"/>
    </source>
</evidence>
<feature type="compositionally biased region" description="Basic and acidic residues" evidence="6">
    <location>
        <begin position="17"/>
        <end position="30"/>
    </location>
</feature>
<keyword evidence="2" id="KW-0285">Flavoprotein</keyword>
<dbReference type="InterPro" id="IPR036188">
    <property type="entry name" value="FAD/NAD-bd_sf"/>
</dbReference>
<dbReference type="Gene3D" id="3.50.50.60">
    <property type="entry name" value="FAD/NAD(P)-binding domain"/>
    <property type="match status" value="1"/>
</dbReference>